<accession>A0AA97M4I7</accession>
<proteinExistence type="predicted"/>
<dbReference type="AlphaFoldDB" id="A0AA97M4I7"/>
<keyword evidence="3" id="KW-1185">Reference proteome</keyword>
<feature type="compositionally biased region" description="Low complexity" evidence="1">
    <location>
        <begin position="143"/>
        <end position="164"/>
    </location>
</feature>
<dbReference type="KEGG" id="thao:NI17_003700"/>
<name>A0AA97M4I7_9ACTN</name>
<dbReference type="RefSeq" id="WP_068689385.1">
    <property type="nucleotide sequence ID" value="NZ_CP063196.1"/>
</dbReference>
<dbReference type="Proteomes" id="UP000265719">
    <property type="component" value="Chromosome"/>
</dbReference>
<sequence length="164" mass="17270">MADLPALSEQAGAEPELAVLDALLPAFDALGRSRSDLYSGYVFAALPATARKHLEDAMNAGIHGFRSDFVGRPHRQGRAEGLAGGEAEAVLTVPDARGIGVSGAVRERVTSCTDLDQFAVRIRRAATARTAEELFHRTTVSEARAAPRASSPPGVVEPRPEGVV</sequence>
<evidence type="ECO:0000313" key="2">
    <source>
        <dbReference type="EMBL" id="UOE20354.1"/>
    </source>
</evidence>
<protein>
    <submittedName>
        <fullName evidence="2">Uncharacterized protein</fullName>
    </submittedName>
</protein>
<gene>
    <name evidence="2" type="ORF">NI17_003700</name>
</gene>
<feature type="region of interest" description="Disordered" evidence="1">
    <location>
        <begin position="139"/>
        <end position="164"/>
    </location>
</feature>
<evidence type="ECO:0000256" key="1">
    <source>
        <dbReference type="SAM" id="MobiDB-lite"/>
    </source>
</evidence>
<evidence type="ECO:0000313" key="3">
    <source>
        <dbReference type="Proteomes" id="UP000265719"/>
    </source>
</evidence>
<organism evidence="2 3">
    <name type="scientific">Thermobifida halotolerans</name>
    <dbReference type="NCBI Taxonomy" id="483545"/>
    <lineage>
        <taxon>Bacteria</taxon>
        <taxon>Bacillati</taxon>
        <taxon>Actinomycetota</taxon>
        <taxon>Actinomycetes</taxon>
        <taxon>Streptosporangiales</taxon>
        <taxon>Nocardiopsidaceae</taxon>
        <taxon>Thermobifida</taxon>
    </lineage>
</organism>
<reference evidence="2" key="1">
    <citation type="submission" date="2020-10" db="EMBL/GenBank/DDBJ databases">
        <title>De novo genome project of the cellulose decomposer Thermobifida halotolerans type strain.</title>
        <authorList>
            <person name="Nagy I."/>
            <person name="Horvath B."/>
            <person name="Kukolya J."/>
            <person name="Nagy I."/>
            <person name="Orsini M."/>
        </authorList>
    </citation>
    <scope>NUCLEOTIDE SEQUENCE</scope>
    <source>
        <strain evidence="2">DSM 44931</strain>
    </source>
</reference>
<dbReference type="EMBL" id="CP063196">
    <property type="protein sequence ID" value="UOE20354.1"/>
    <property type="molecule type" value="Genomic_DNA"/>
</dbReference>